<feature type="compositionally biased region" description="Low complexity" evidence="1">
    <location>
        <begin position="26"/>
        <end position="39"/>
    </location>
</feature>
<comment type="caution">
    <text evidence="3">The sequence shown here is derived from an EMBL/GenBank/DDBJ whole genome shotgun (WGS) entry which is preliminary data.</text>
</comment>
<feature type="region of interest" description="Disordered" evidence="1">
    <location>
        <begin position="26"/>
        <end position="84"/>
    </location>
</feature>
<dbReference type="Proteomes" id="UP001595593">
    <property type="component" value="Unassembled WGS sequence"/>
</dbReference>
<evidence type="ECO:0000256" key="1">
    <source>
        <dbReference type="SAM" id="MobiDB-lite"/>
    </source>
</evidence>
<feature type="signal peptide" evidence="2">
    <location>
        <begin position="1"/>
        <end position="23"/>
    </location>
</feature>
<dbReference type="RefSeq" id="WP_379595988.1">
    <property type="nucleotide sequence ID" value="NZ_JBHRTN010000008.1"/>
</dbReference>
<protein>
    <submittedName>
        <fullName evidence="3">Uncharacterized protein</fullName>
    </submittedName>
</protein>
<reference evidence="4" key="1">
    <citation type="journal article" date="2019" name="Int. J. Syst. Evol. Microbiol.">
        <title>The Global Catalogue of Microorganisms (GCM) 10K type strain sequencing project: providing services to taxonomists for standard genome sequencing and annotation.</title>
        <authorList>
            <consortium name="The Broad Institute Genomics Platform"/>
            <consortium name="The Broad Institute Genome Sequencing Center for Infectious Disease"/>
            <person name="Wu L."/>
            <person name="Ma J."/>
        </authorList>
    </citation>
    <scope>NUCLEOTIDE SEQUENCE [LARGE SCALE GENOMIC DNA]</scope>
    <source>
        <strain evidence="4">KCTC 52094</strain>
    </source>
</reference>
<evidence type="ECO:0000313" key="3">
    <source>
        <dbReference type="EMBL" id="MFC3125365.1"/>
    </source>
</evidence>
<sequence length="109" mass="10908">MRFVRRIALLSLASLAAAPAVLAQGGMSPSGMAPASSAGTLPPPVPRGAPSTNLSPMAMPAPGTERAAPTPAQPFSNLNLPKQDVGNGAYNGGGIVLEYSPDGTSRLAR</sequence>
<dbReference type="EMBL" id="JBHRTN010000008">
    <property type="protein sequence ID" value="MFC3125365.1"/>
    <property type="molecule type" value="Genomic_DNA"/>
</dbReference>
<accession>A0ABV7G2K4</accession>
<proteinExistence type="predicted"/>
<gene>
    <name evidence="3" type="ORF">ACFOD4_09845</name>
</gene>
<keyword evidence="2" id="KW-0732">Signal</keyword>
<evidence type="ECO:0000313" key="4">
    <source>
        <dbReference type="Proteomes" id="UP001595593"/>
    </source>
</evidence>
<feature type="chain" id="PRO_5045887779" evidence="2">
    <location>
        <begin position="24"/>
        <end position="109"/>
    </location>
</feature>
<keyword evidence="4" id="KW-1185">Reference proteome</keyword>
<organism evidence="3 4">
    <name type="scientific">Teichococcus globiformis</name>
    <dbReference type="NCBI Taxonomy" id="2307229"/>
    <lineage>
        <taxon>Bacteria</taxon>
        <taxon>Pseudomonadati</taxon>
        <taxon>Pseudomonadota</taxon>
        <taxon>Alphaproteobacteria</taxon>
        <taxon>Acetobacterales</taxon>
        <taxon>Roseomonadaceae</taxon>
        <taxon>Roseomonas</taxon>
    </lineage>
</organism>
<evidence type="ECO:0000256" key="2">
    <source>
        <dbReference type="SAM" id="SignalP"/>
    </source>
</evidence>
<name>A0ABV7G2K4_9PROT</name>